<feature type="compositionally biased region" description="Basic residues" evidence="1">
    <location>
        <begin position="127"/>
        <end position="137"/>
    </location>
</feature>
<dbReference type="Proteomes" id="UP001165780">
    <property type="component" value="Unplaced"/>
</dbReference>
<organism evidence="2 3">
    <name type="scientific">Panthera pardus</name>
    <name type="common">Leopard</name>
    <name type="synonym">Felis pardus</name>
    <dbReference type="NCBI Taxonomy" id="9691"/>
    <lineage>
        <taxon>Eukaryota</taxon>
        <taxon>Metazoa</taxon>
        <taxon>Chordata</taxon>
        <taxon>Craniata</taxon>
        <taxon>Vertebrata</taxon>
        <taxon>Euteleostomi</taxon>
        <taxon>Mammalia</taxon>
        <taxon>Eutheria</taxon>
        <taxon>Laurasiatheria</taxon>
        <taxon>Carnivora</taxon>
        <taxon>Feliformia</taxon>
        <taxon>Felidae</taxon>
        <taxon>Pantherinae</taxon>
        <taxon>Panthera</taxon>
    </lineage>
</organism>
<evidence type="ECO:0000313" key="3">
    <source>
        <dbReference type="RefSeq" id="XP_019279233.2"/>
    </source>
</evidence>
<protein>
    <submittedName>
        <fullName evidence="3">Uncharacterized protein LOC109251798</fullName>
    </submittedName>
</protein>
<feature type="region of interest" description="Disordered" evidence="1">
    <location>
        <begin position="1"/>
        <end position="166"/>
    </location>
</feature>
<dbReference type="RefSeq" id="XP_019279233.2">
    <property type="nucleotide sequence ID" value="XM_019423688.2"/>
</dbReference>
<sequence length="359" mass="38569">MGRLRPAAGELHRSSVAGRGLSAPAFAGGRAGSRSDRPEEEKGKLLELGGGKGCGRASERNSPNFRGVSPPRSSPPQRRARAPLGRGRRRPPGPGRLSEAAAPGPARTGLRDVGAWGPARSYFPDPRRRRRRRRRRSGLGGAGGRGLRWEAPRLGLGPGPAPRRSERRFLGTDLQALVTGKDGCLQDLDHVIILLASLPPSGSLLPGSGHPSHASIPALPETVFKGLGLLRSVRIKICPGEGTTSSIQRTLWPRTHELEMEEILAARPSEPDRGDVTICSWQNFTFVIFSAARSPLLILILQMEGVRQKRSGDSPGETAKDRAALGFGAAALDSRCQCSFGGHFHREPWEMSGTEKMLT</sequence>
<dbReference type="AlphaFoldDB" id="A0A9V1ED75"/>
<proteinExistence type="predicted"/>
<keyword evidence="2" id="KW-1185">Reference proteome</keyword>
<accession>A0A9V1ED75</accession>
<gene>
    <name evidence="3" type="primary">LOC109251798</name>
</gene>
<evidence type="ECO:0000313" key="2">
    <source>
        <dbReference type="Proteomes" id="UP001165780"/>
    </source>
</evidence>
<dbReference type="KEGG" id="ppad:109251798"/>
<reference evidence="3" key="1">
    <citation type="submission" date="2025-08" db="UniProtKB">
        <authorList>
            <consortium name="RefSeq"/>
        </authorList>
    </citation>
    <scope>IDENTIFICATION</scope>
    <source>
        <tissue evidence="3">Whole blood</tissue>
    </source>
</reference>
<evidence type="ECO:0000256" key="1">
    <source>
        <dbReference type="SAM" id="MobiDB-lite"/>
    </source>
</evidence>
<name>A0A9V1ED75_PANPR</name>
<feature type="compositionally biased region" description="Basic and acidic residues" evidence="1">
    <location>
        <begin position="33"/>
        <end position="45"/>
    </location>
</feature>
<feature type="compositionally biased region" description="Basic residues" evidence="1">
    <location>
        <begin position="78"/>
        <end position="91"/>
    </location>
</feature>
<dbReference type="GeneID" id="109251798"/>